<sequence>MKQPLWIAAGMLSLATLTQCDKAEHQVEKIESKADMSFAKNTFESLARGDSAVIDKIDWATLTAMGQNIGAAYSQLPSETEKRNLETTFVTQFATSFRESGGSPDKFENWRVSHHDDLKTEVAADSGGGTITITVTERDSKERISGLGFIR</sequence>
<dbReference type="RefSeq" id="WP_264513890.1">
    <property type="nucleotide sequence ID" value="NZ_JAPDDR010000006.1"/>
</dbReference>
<evidence type="ECO:0008006" key="3">
    <source>
        <dbReference type="Google" id="ProtNLM"/>
    </source>
</evidence>
<evidence type="ECO:0000313" key="2">
    <source>
        <dbReference type="Proteomes" id="UP001165653"/>
    </source>
</evidence>
<evidence type="ECO:0000313" key="1">
    <source>
        <dbReference type="EMBL" id="MCW1914364.1"/>
    </source>
</evidence>
<organism evidence="1 2">
    <name type="scientific">Luteolibacter rhizosphaerae</name>
    <dbReference type="NCBI Taxonomy" id="2989719"/>
    <lineage>
        <taxon>Bacteria</taxon>
        <taxon>Pseudomonadati</taxon>
        <taxon>Verrucomicrobiota</taxon>
        <taxon>Verrucomicrobiia</taxon>
        <taxon>Verrucomicrobiales</taxon>
        <taxon>Verrucomicrobiaceae</taxon>
        <taxon>Luteolibacter</taxon>
    </lineage>
</organism>
<dbReference type="Proteomes" id="UP001165653">
    <property type="component" value="Unassembled WGS sequence"/>
</dbReference>
<reference evidence="1" key="1">
    <citation type="submission" date="2022-10" db="EMBL/GenBank/DDBJ databases">
        <title>Luteolibacter sp. GHJ8, whole genome shotgun sequencing project.</title>
        <authorList>
            <person name="Zhao G."/>
            <person name="Shen L."/>
        </authorList>
    </citation>
    <scope>NUCLEOTIDE SEQUENCE</scope>
    <source>
        <strain evidence="1">GHJ8</strain>
    </source>
</reference>
<accession>A0ABT3G483</accession>
<name>A0ABT3G483_9BACT</name>
<keyword evidence="2" id="KW-1185">Reference proteome</keyword>
<protein>
    <recommendedName>
        <fullName evidence="3">DUF3887 domain-containing protein</fullName>
    </recommendedName>
</protein>
<proteinExistence type="predicted"/>
<gene>
    <name evidence="1" type="ORF">OJ996_12310</name>
</gene>
<dbReference type="EMBL" id="JAPDDR010000006">
    <property type="protein sequence ID" value="MCW1914364.1"/>
    <property type="molecule type" value="Genomic_DNA"/>
</dbReference>
<comment type="caution">
    <text evidence="1">The sequence shown here is derived from an EMBL/GenBank/DDBJ whole genome shotgun (WGS) entry which is preliminary data.</text>
</comment>